<dbReference type="EMBL" id="CAUOFW020001725">
    <property type="protein sequence ID" value="CAK9148103.1"/>
    <property type="molecule type" value="Genomic_DNA"/>
</dbReference>
<evidence type="ECO:0000313" key="2">
    <source>
        <dbReference type="EMBL" id="CAK9148103.1"/>
    </source>
</evidence>
<proteinExistence type="predicted"/>
<name>A0ABC8RTQ6_9AQUA</name>
<keyword evidence="3" id="KW-1185">Reference proteome</keyword>
<evidence type="ECO:0000313" key="3">
    <source>
        <dbReference type="Proteomes" id="UP001642360"/>
    </source>
</evidence>
<dbReference type="PANTHER" id="PTHR33785">
    <property type="entry name" value="OS06G0550800 PROTEIN"/>
    <property type="match status" value="1"/>
</dbReference>
<protein>
    <submittedName>
        <fullName evidence="2">Uncharacterized protein</fullName>
    </submittedName>
</protein>
<feature type="compositionally biased region" description="Acidic residues" evidence="1">
    <location>
        <begin position="85"/>
        <end position="95"/>
    </location>
</feature>
<dbReference type="PANTHER" id="PTHR33785:SF8">
    <property type="entry name" value="BZIP DOMAIN-CONTAINING PROTEIN"/>
    <property type="match status" value="1"/>
</dbReference>
<sequence>MEGLNIVQGLDSLWFFGNILSQTTQSLVNSNNGEKTPTESHPKDTTPSTKSPKSTTLVLENHQNQPPTEEAVIQKCPKCGNLAGEVEESSNDDEEKERRKRRSYRRSKSAGLNQTRKIERELDFGFDDNEVYGFWMREKTKCGYERFGGQHHAKMPPFNDGMAMKQHLKSWAYAVACTVR</sequence>
<feature type="region of interest" description="Disordered" evidence="1">
    <location>
        <begin position="28"/>
        <end position="113"/>
    </location>
</feature>
<organism evidence="2 3">
    <name type="scientific">Ilex paraguariensis</name>
    <name type="common">yerba mate</name>
    <dbReference type="NCBI Taxonomy" id="185542"/>
    <lineage>
        <taxon>Eukaryota</taxon>
        <taxon>Viridiplantae</taxon>
        <taxon>Streptophyta</taxon>
        <taxon>Embryophyta</taxon>
        <taxon>Tracheophyta</taxon>
        <taxon>Spermatophyta</taxon>
        <taxon>Magnoliopsida</taxon>
        <taxon>eudicotyledons</taxon>
        <taxon>Gunneridae</taxon>
        <taxon>Pentapetalae</taxon>
        <taxon>asterids</taxon>
        <taxon>campanulids</taxon>
        <taxon>Aquifoliales</taxon>
        <taxon>Aquifoliaceae</taxon>
        <taxon>Ilex</taxon>
    </lineage>
</organism>
<dbReference type="AlphaFoldDB" id="A0ABC8RTQ6"/>
<gene>
    <name evidence="2" type="ORF">ILEXP_LOCUS16032</name>
</gene>
<feature type="compositionally biased region" description="Low complexity" evidence="1">
    <location>
        <begin position="45"/>
        <end position="56"/>
    </location>
</feature>
<feature type="compositionally biased region" description="Basic residues" evidence="1">
    <location>
        <begin position="98"/>
        <end position="108"/>
    </location>
</feature>
<reference evidence="2 3" key="1">
    <citation type="submission" date="2024-02" db="EMBL/GenBank/DDBJ databases">
        <authorList>
            <person name="Vignale AGUSTIN F."/>
            <person name="Sosa J E."/>
            <person name="Modenutti C."/>
        </authorList>
    </citation>
    <scope>NUCLEOTIDE SEQUENCE [LARGE SCALE GENOMIC DNA]</scope>
</reference>
<accession>A0ABC8RTQ6</accession>
<feature type="compositionally biased region" description="Polar residues" evidence="1">
    <location>
        <begin position="57"/>
        <end position="67"/>
    </location>
</feature>
<evidence type="ECO:0000256" key="1">
    <source>
        <dbReference type="SAM" id="MobiDB-lite"/>
    </source>
</evidence>
<dbReference type="Proteomes" id="UP001642360">
    <property type="component" value="Unassembled WGS sequence"/>
</dbReference>
<comment type="caution">
    <text evidence="2">The sequence shown here is derived from an EMBL/GenBank/DDBJ whole genome shotgun (WGS) entry which is preliminary data.</text>
</comment>